<evidence type="ECO:0000256" key="4">
    <source>
        <dbReference type="RuleBase" id="RU003682"/>
    </source>
</evidence>
<dbReference type="GO" id="GO:0016491">
    <property type="term" value="F:oxidoreductase activity"/>
    <property type="evidence" value="ECO:0007669"/>
    <property type="project" value="UniProtKB-KW"/>
</dbReference>
<dbReference type="FunFam" id="2.60.120.330:FF:000079">
    <property type="entry name" value="Protein SRG1"/>
    <property type="match status" value="1"/>
</dbReference>
<dbReference type="SUPFAM" id="SSF51197">
    <property type="entry name" value="Clavaminate synthase-like"/>
    <property type="match status" value="1"/>
</dbReference>
<dbReference type="PANTHER" id="PTHR47991">
    <property type="entry name" value="OXOGLUTARATE/IRON-DEPENDENT DIOXYGENASE"/>
    <property type="match status" value="1"/>
</dbReference>
<dbReference type="PROSITE" id="PS51471">
    <property type="entry name" value="FE2OG_OXY"/>
    <property type="match status" value="1"/>
</dbReference>
<accession>A0A7J6V7Q4</accession>
<keyword evidence="7" id="KW-1185">Reference proteome</keyword>
<dbReference type="Pfam" id="PF14226">
    <property type="entry name" value="DIOX_N"/>
    <property type="match status" value="1"/>
</dbReference>
<evidence type="ECO:0000259" key="5">
    <source>
        <dbReference type="PROSITE" id="PS51471"/>
    </source>
</evidence>
<evidence type="ECO:0000256" key="3">
    <source>
        <dbReference type="ARBA" id="ARBA00023004"/>
    </source>
</evidence>
<dbReference type="OrthoDB" id="288590at2759"/>
<reference evidence="6 7" key="1">
    <citation type="submission" date="2020-06" db="EMBL/GenBank/DDBJ databases">
        <title>Transcriptomic and genomic resources for Thalictrum thalictroides and T. hernandezii: Facilitating candidate gene discovery in an emerging model plant lineage.</title>
        <authorList>
            <person name="Arias T."/>
            <person name="Riano-Pachon D.M."/>
            <person name="Di Stilio V.S."/>
        </authorList>
    </citation>
    <scope>NUCLEOTIDE SEQUENCE [LARGE SCALE GENOMIC DNA]</scope>
    <source>
        <strain evidence="7">cv. WT478/WT964</strain>
        <tissue evidence="6">Leaves</tissue>
    </source>
</reference>
<comment type="caution">
    <text evidence="6">The sequence shown here is derived from an EMBL/GenBank/DDBJ whole genome shotgun (WGS) entry which is preliminary data.</text>
</comment>
<keyword evidence="2 4" id="KW-0479">Metal-binding</keyword>
<feature type="domain" description="Fe2OG dioxygenase" evidence="5">
    <location>
        <begin position="110"/>
        <end position="210"/>
    </location>
</feature>
<comment type="similarity">
    <text evidence="1 4">Belongs to the iron/ascorbate-dependent oxidoreductase family.</text>
</comment>
<dbReference type="AlphaFoldDB" id="A0A7J6V7Q4"/>
<evidence type="ECO:0000256" key="1">
    <source>
        <dbReference type="ARBA" id="ARBA00008056"/>
    </source>
</evidence>
<dbReference type="InterPro" id="IPR026992">
    <property type="entry name" value="DIOX_N"/>
</dbReference>
<dbReference type="Pfam" id="PF03171">
    <property type="entry name" value="2OG-FeII_Oxy"/>
    <property type="match status" value="1"/>
</dbReference>
<dbReference type="InterPro" id="IPR044861">
    <property type="entry name" value="IPNS-like_FE2OG_OXY"/>
</dbReference>
<protein>
    <submittedName>
        <fullName evidence="6">2-oxoglutarate (2OG) and Fe(II)-dependent oxygenase superfamily protein</fullName>
    </submittedName>
</protein>
<proteinExistence type="inferred from homology"/>
<sequence length="260" mass="29291">MKIDTYQFFMLPLEEKKAYSQLPNNIEGYGQAFVVSEEQKLDWGDMLFFMSLPVHGRNTRFWPTSPTSYRETLDRYAAELHKVAVSLVGVMAKNLGLEPEKLANMFEIDGSQGLRMNYYPPCPVANKVLGLSPHSDATGLTLLLQVNEVQGLQIRKNGIWVPIKPIAGALIVNIGDVIEIMTNGKYKSIEHRAVVNSEKERLSIAAFHGPSYGTRIGPLPDLLKDNQEKYKTLSHDEYLRQVITTKLDGKSLLDDMKVHL</sequence>
<dbReference type="GO" id="GO:0046872">
    <property type="term" value="F:metal ion binding"/>
    <property type="evidence" value="ECO:0007669"/>
    <property type="project" value="UniProtKB-KW"/>
</dbReference>
<evidence type="ECO:0000313" key="6">
    <source>
        <dbReference type="EMBL" id="KAF5180432.1"/>
    </source>
</evidence>
<organism evidence="6 7">
    <name type="scientific">Thalictrum thalictroides</name>
    <name type="common">Rue-anemone</name>
    <name type="synonym">Anemone thalictroides</name>
    <dbReference type="NCBI Taxonomy" id="46969"/>
    <lineage>
        <taxon>Eukaryota</taxon>
        <taxon>Viridiplantae</taxon>
        <taxon>Streptophyta</taxon>
        <taxon>Embryophyta</taxon>
        <taxon>Tracheophyta</taxon>
        <taxon>Spermatophyta</taxon>
        <taxon>Magnoliopsida</taxon>
        <taxon>Ranunculales</taxon>
        <taxon>Ranunculaceae</taxon>
        <taxon>Thalictroideae</taxon>
        <taxon>Thalictrum</taxon>
    </lineage>
</organism>
<name>A0A7J6V7Q4_THATH</name>
<gene>
    <name evidence="6" type="ORF">FRX31_029982</name>
</gene>
<dbReference type="InterPro" id="IPR005123">
    <property type="entry name" value="Oxoglu/Fe-dep_dioxygenase_dom"/>
</dbReference>
<dbReference type="InterPro" id="IPR027443">
    <property type="entry name" value="IPNS-like_sf"/>
</dbReference>
<keyword evidence="4" id="KW-0560">Oxidoreductase</keyword>
<evidence type="ECO:0000313" key="7">
    <source>
        <dbReference type="Proteomes" id="UP000554482"/>
    </source>
</evidence>
<dbReference type="Gene3D" id="2.60.120.330">
    <property type="entry name" value="B-lactam Antibiotic, Isopenicillin N Synthase, Chain"/>
    <property type="match status" value="1"/>
</dbReference>
<dbReference type="EMBL" id="JABWDY010037424">
    <property type="protein sequence ID" value="KAF5180432.1"/>
    <property type="molecule type" value="Genomic_DNA"/>
</dbReference>
<dbReference type="Proteomes" id="UP000554482">
    <property type="component" value="Unassembled WGS sequence"/>
</dbReference>
<dbReference type="InterPro" id="IPR050295">
    <property type="entry name" value="Plant_2OG-oxidoreductases"/>
</dbReference>
<keyword evidence="3 4" id="KW-0408">Iron</keyword>
<evidence type="ECO:0000256" key="2">
    <source>
        <dbReference type="ARBA" id="ARBA00022723"/>
    </source>
</evidence>